<dbReference type="InterPro" id="IPR027593">
    <property type="entry name" value="Aro_clust"/>
</dbReference>
<name>A0A501XB98_9BACT</name>
<organism evidence="1 2">
    <name type="scientific">[Mycoplasma] falconis</name>
    <dbReference type="NCBI Taxonomy" id="92403"/>
    <lineage>
        <taxon>Bacteria</taxon>
        <taxon>Bacillati</taxon>
        <taxon>Mycoplasmatota</taxon>
        <taxon>Mycoplasmoidales</taxon>
        <taxon>Metamycoplasmataceae</taxon>
        <taxon>Metamycoplasma</taxon>
    </lineage>
</organism>
<comment type="caution">
    <text evidence="1">The sequence shown here is derived from an EMBL/GenBank/DDBJ whole genome shotgun (WGS) entry which is preliminary data.</text>
</comment>
<dbReference type="RefSeq" id="WP_140781226.1">
    <property type="nucleotide sequence ID" value="NZ_VFSS01000003.1"/>
</dbReference>
<gene>
    <name evidence="1" type="ORF">FJO69_01420</name>
</gene>
<proteinExistence type="predicted"/>
<accession>A0A501XB98</accession>
<evidence type="ECO:0000313" key="1">
    <source>
        <dbReference type="EMBL" id="TPE57574.1"/>
    </source>
</evidence>
<dbReference type="OrthoDB" id="398178at2"/>
<dbReference type="NCBIfam" id="TIGR04313">
    <property type="entry name" value="aro_clust_Mycop"/>
    <property type="match status" value="1"/>
</dbReference>
<dbReference type="EMBL" id="VFSS01000003">
    <property type="protein sequence ID" value="TPE57574.1"/>
    <property type="molecule type" value="Genomic_DNA"/>
</dbReference>
<evidence type="ECO:0000313" key="2">
    <source>
        <dbReference type="Proteomes" id="UP000319776"/>
    </source>
</evidence>
<dbReference type="Proteomes" id="UP000319776">
    <property type="component" value="Unassembled WGS sequence"/>
</dbReference>
<sequence length="351" mass="40856">MKLKLLTGLISLTSVIPTCLVACNNTKVNKSEIAKIIEDKKDNNKDDLDYKWENFVNTTYIQMLLKYVYGIDNQDKITAYVKSQRKLNLNYVSKLKWSLYYANNIVSSWGYQGGEWSPKPELLRDGTENIEELFSKNWLWYLFNLDKFIFASYPDFDQFDSSIANTTNEIYANSLKLGTFYKPQSNKIIDFTVQKYDKTIDKVYLLTEAGFIISFTINHREGEEPFIQNYGYIHVFKNVAADKEVLQGFSLNKFIEMTEGFQAKPVDRTSEILFKEKYGGKPLRYTLIDIDENKFDKNYVYNEQKDTNKYLIKSNKTLSSITEFPEPPKREVNSWNGGGWNGGFVNFPIGY</sequence>
<keyword evidence="2" id="KW-1185">Reference proteome</keyword>
<protein>
    <submittedName>
        <fullName evidence="1">Uncharacterized protein</fullName>
    </submittedName>
</protein>
<dbReference type="AlphaFoldDB" id="A0A501XB98"/>
<reference evidence="1 2" key="1">
    <citation type="submission" date="2019-06" db="EMBL/GenBank/DDBJ databases">
        <title>Mycoplasma falconis type strain whole genome sequence.</title>
        <authorList>
            <person name="Spergser J."/>
        </authorList>
    </citation>
    <scope>NUCLEOTIDE SEQUENCE [LARGE SCALE GENOMIC DNA]</scope>
    <source>
        <strain evidence="1 2">ATCC 51372</strain>
    </source>
</reference>